<dbReference type="CDD" id="cd07723">
    <property type="entry name" value="hydroxyacylglutathione_hydrolase_MBL-fold"/>
    <property type="match status" value="1"/>
</dbReference>
<evidence type="ECO:0000256" key="3">
    <source>
        <dbReference type="ARBA" id="ARBA00006759"/>
    </source>
</evidence>
<keyword evidence="5 7" id="KW-0378">Hydrolase</keyword>
<comment type="pathway">
    <text evidence="2 7">Secondary metabolite metabolism; methylglyoxal degradation; (R)-lactate from methylglyoxal: step 2/2.</text>
</comment>
<comment type="catalytic activity">
    <reaction evidence="1 7">
        <text>an S-(2-hydroxyacyl)glutathione + H2O = a 2-hydroxy carboxylate + glutathione + H(+)</text>
        <dbReference type="Rhea" id="RHEA:21864"/>
        <dbReference type="ChEBI" id="CHEBI:15377"/>
        <dbReference type="ChEBI" id="CHEBI:15378"/>
        <dbReference type="ChEBI" id="CHEBI:57925"/>
        <dbReference type="ChEBI" id="CHEBI:58896"/>
        <dbReference type="ChEBI" id="CHEBI:71261"/>
        <dbReference type="EC" id="3.1.2.6"/>
    </reaction>
</comment>
<dbReference type="SMART" id="SM00849">
    <property type="entry name" value="Lactamase_B"/>
    <property type="match status" value="1"/>
</dbReference>
<dbReference type="PANTHER" id="PTHR43705">
    <property type="entry name" value="HYDROXYACYLGLUTATHIONE HYDROLASE"/>
    <property type="match status" value="1"/>
</dbReference>
<evidence type="ECO:0000256" key="7">
    <source>
        <dbReference type="HAMAP-Rule" id="MF_01374"/>
    </source>
</evidence>
<dbReference type="InterPro" id="IPR032282">
    <property type="entry name" value="HAGH_C"/>
</dbReference>
<feature type="binding site" evidence="7">
    <location>
        <position position="65"/>
    </location>
    <ligand>
        <name>Zn(2+)</name>
        <dbReference type="ChEBI" id="CHEBI:29105"/>
        <label>1</label>
    </ligand>
</feature>
<dbReference type="UniPathway" id="UPA00619">
    <property type="reaction ID" value="UER00676"/>
</dbReference>
<feature type="binding site" evidence="7">
    <location>
        <position position="119"/>
    </location>
    <ligand>
        <name>Zn(2+)</name>
        <dbReference type="ChEBI" id="CHEBI:29105"/>
        <label>1</label>
    </ligand>
</feature>
<evidence type="ECO:0000313" key="9">
    <source>
        <dbReference type="EMBL" id="BAW23315.1"/>
    </source>
</evidence>
<dbReference type="RefSeq" id="WP_096426066.1">
    <property type="nucleotide sequence ID" value="NZ_AP015029.1"/>
</dbReference>
<evidence type="ECO:0000256" key="5">
    <source>
        <dbReference type="ARBA" id="ARBA00022801"/>
    </source>
</evidence>
<dbReference type="Proteomes" id="UP000218731">
    <property type="component" value="Chromosome 1"/>
</dbReference>
<comment type="function">
    <text evidence="7">Thiolesterase that catalyzes the hydrolysis of S-D-lactoyl-glutathione to form glutathione and D-lactic acid.</text>
</comment>
<feature type="binding site" evidence="7">
    <location>
        <position position="138"/>
    </location>
    <ligand>
        <name>Zn(2+)</name>
        <dbReference type="ChEBI" id="CHEBI:29105"/>
        <label>1</label>
    </ligand>
</feature>
<feature type="binding site" evidence="7">
    <location>
        <position position="176"/>
    </location>
    <ligand>
        <name>Zn(2+)</name>
        <dbReference type="ChEBI" id="CHEBI:29105"/>
        <label>2</label>
    </ligand>
</feature>
<dbReference type="HAMAP" id="MF_01374">
    <property type="entry name" value="Glyoxalase_2"/>
    <property type="match status" value="1"/>
</dbReference>
<dbReference type="Pfam" id="PF16123">
    <property type="entry name" value="HAGH_C"/>
    <property type="match status" value="1"/>
</dbReference>
<keyword evidence="4 7" id="KW-0479">Metal-binding</keyword>
<comment type="cofactor">
    <cofactor evidence="7">
        <name>Zn(2+)</name>
        <dbReference type="ChEBI" id="CHEBI:29105"/>
    </cofactor>
    <text evidence="7">Binds 2 Zn(2+) ions per subunit.</text>
</comment>
<dbReference type="Pfam" id="PF00753">
    <property type="entry name" value="Lactamase_B"/>
    <property type="match status" value="1"/>
</dbReference>
<feature type="binding site" evidence="7">
    <location>
        <position position="68"/>
    </location>
    <ligand>
        <name>Zn(2+)</name>
        <dbReference type="ChEBI" id="CHEBI:29105"/>
        <label>2</label>
    </ligand>
</feature>
<evidence type="ECO:0000256" key="6">
    <source>
        <dbReference type="ARBA" id="ARBA00022833"/>
    </source>
</evidence>
<dbReference type="AlphaFoldDB" id="A0A1L7NCX4"/>
<dbReference type="InterPro" id="IPR017782">
    <property type="entry name" value="Hydroxyacylglutathione_Hdrlase"/>
</dbReference>
<accession>A0A1L7NCX4</accession>
<evidence type="ECO:0000256" key="1">
    <source>
        <dbReference type="ARBA" id="ARBA00001623"/>
    </source>
</evidence>
<reference evidence="9 10" key="1">
    <citation type="submission" date="2015-11" db="EMBL/GenBank/DDBJ databases">
        <title>Complete genome sequencing of a biphenyl-degrading bacterium, Pseudomonas putida KF715 (=NBRC110667).</title>
        <authorList>
            <person name="Suenaga H."/>
            <person name="Fujihara N."/>
            <person name="Watanabe T."/>
            <person name="Hirose J."/>
            <person name="Kimura N."/>
            <person name="Yamazoe A."/>
            <person name="Hosoyama A."/>
            <person name="Shimodaira J."/>
            <person name="Furukawa K."/>
        </authorList>
    </citation>
    <scope>NUCLEOTIDE SEQUENCE [LARGE SCALE GENOMIC DNA]</scope>
    <source>
        <strain evidence="9 10">KF715</strain>
    </source>
</reference>
<dbReference type="Gene3D" id="3.60.15.10">
    <property type="entry name" value="Ribonuclease Z/Hydroxyacylglutathione hydrolase-like"/>
    <property type="match status" value="1"/>
</dbReference>
<comment type="subunit">
    <text evidence="7">Monomer.</text>
</comment>
<evidence type="ECO:0000256" key="2">
    <source>
        <dbReference type="ARBA" id="ARBA00004963"/>
    </source>
</evidence>
<dbReference type="EMBL" id="AP015029">
    <property type="protein sequence ID" value="BAW23315.1"/>
    <property type="molecule type" value="Genomic_DNA"/>
</dbReference>
<evidence type="ECO:0000256" key="4">
    <source>
        <dbReference type="ARBA" id="ARBA00022723"/>
    </source>
</evidence>
<dbReference type="InterPro" id="IPR050110">
    <property type="entry name" value="Glyoxalase_II_hydrolase"/>
</dbReference>
<dbReference type="PANTHER" id="PTHR43705:SF1">
    <property type="entry name" value="HYDROXYACYLGLUTATHIONE HYDROLASE GLOB"/>
    <property type="match status" value="1"/>
</dbReference>
<dbReference type="PIRSF" id="PIRSF005457">
    <property type="entry name" value="Glx"/>
    <property type="match status" value="1"/>
</dbReference>
<name>A0A1L7NCX4_PSEPU</name>
<sequence length="264" mass="29152">MTTIADNRLEICAITAFTDNYIWLLLDHSNQACAVVDPGDAGPVQAWLAEHPGWALTDVLITHHHSDHVGGVEKLKSAFDLRVHGPANEPIPARDRPLKDGDSIQVLGRTIRVIGVPGHTCGHLAYHLVDEDVLFSGDTLFSAGCGRLFEGTPLQMLTSLERLAVLPEQTRVYCAHEYTLSNLPFALAVDPGNQQIAERLAEVSEIRNRGQCTLPTYISVERAINPFLRVREAKIVEVVQRQAGLAITNAEECFAAMRKWKDNF</sequence>
<feature type="binding site" evidence="7">
    <location>
        <position position="63"/>
    </location>
    <ligand>
        <name>Zn(2+)</name>
        <dbReference type="ChEBI" id="CHEBI:29105"/>
        <label>1</label>
    </ligand>
</feature>
<keyword evidence="6 7" id="KW-0862">Zinc</keyword>
<feature type="binding site" evidence="7">
    <location>
        <position position="67"/>
    </location>
    <ligand>
        <name>Zn(2+)</name>
        <dbReference type="ChEBI" id="CHEBI:29105"/>
        <label>2</label>
    </ligand>
</feature>
<evidence type="ECO:0000313" key="10">
    <source>
        <dbReference type="Proteomes" id="UP000218731"/>
    </source>
</evidence>
<dbReference type="GO" id="GO:0019243">
    <property type="term" value="P:methylglyoxal catabolic process to D-lactate via S-lactoyl-glutathione"/>
    <property type="evidence" value="ECO:0007669"/>
    <property type="project" value="UniProtKB-UniRule"/>
</dbReference>
<dbReference type="NCBIfam" id="TIGR03413">
    <property type="entry name" value="GSH_gloB"/>
    <property type="match status" value="1"/>
</dbReference>
<dbReference type="GO" id="GO:0046872">
    <property type="term" value="F:metal ion binding"/>
    <property type="evidence" value="ECO:0007669"/>
    <property type="project" value="UniProtKB-KW"/>
</dbReference>
<dbReference type="InterPro" id="IPR035680">
    <property type="entry name" value="Clx_II_MBL"/>
</dbReference>
<dbReference type="InterPro" id="IPR001279">
    <property type="entry name" value="Metallo-B-lactamas"/>
</dbReference>
<evidence type="ECO:0000259" key="8">
    <source>
        <dbReference type="SMART" id="SM00849"/>
    </source>
</evidence>
<protein>
    <recommendedName>
        <fullName evidence="7">Hydroxyacylglutathione hydrolase</fullName>
        <ecNumber evidence="7">3.1.2.6</ecNumber>
    </recommendedName>
    <alternativeName>
        <fullName evidence="7">Glyoxalase II</fullName>
        <shortName evidence="7">Glx II</shortName>
    </alternativeName>
</protein>
<feature type="domain" description="Metallo-beta-lactamase" evidence="8">
    <location>
        <begin position="19"/>
        <end position="176"/>
    </location>
</feature>
<dbReference type="GO" id="GO:0004416">
    <property type="term" value="F:hydroxyacylglutathione hydrolase activity"/>
    <property type="evidence" value="ECO:0007669"/>
    <property type="project" value="UniProtKB-UniRule"/>
</dbReference>
<proteinExistence type="inferred from homology"/>
<dbReference type="SUPFAM" id="SSF56281">
    <property type="entry name" value="Metallo-hydrolase/oxidoreductase"/>
    <property type="match status" value="1"/>
</dbReference>
<dbReference type="EC" id="3.1.2.6" evidence="7"/>
<organism evidence="9 10">
    <name type="scientific">Pseudomonas putida</name>
    <name type="common">Arthrobacter siderocapsulatus</name>
    <dbReference type="NCBI Taxonomy" id="303"/>
    <lineage>
        <taxon>Bacteria</taxon>
        <taxon>Pseudomonadati</taxon>
        <taxon>Pseudomonadota</taxon>
        <taxon>Gammaproteobacteria</taxon>
        <taxon>Pseudomonadales</taxon>
        <taxon>Pseudomonadaceae</taxon>
        <taxon>Pseudomonas</taxon>
    </lineage>
</organism>
<feature type="binding site" evidence="7">
    <location>
        <position position="138"/>
    </location>
    <ligand>
        <name>Zn(2+)</name>
        <dbReference type="ChEBI" id="CHEBI:29105"/>
        <label>2</label>
    </ligand>
</feature>
<gene>
    <name evidence="7" type="primary">gloB</name>
    <name evidence="9" type="ORF">KF715C_ch27420</name>
</gene>
<comment type="similarity">
    <text evidence="3 7">Belongs to the metallo-beta-lactamase superfamily. Glyoxalase II family.</text>
</comment>
<dbReference type="InterPro" id="IPR036866">
    <property type="entry name" value="RibonucZ/Hydroxyglut_hydro"/>
</dbReference>